<evidence type="ECO:0000313" key="2">
    <source>
        <dbReference type="Proteomes" id="UP001285244"/>
    </source>
</evidence>
<proteinExistence type="predicted"/>
<evidence type="ECO:0000313" key="1">
    <source>
        <dbReference type="EMBL" id="MDX8416256.1"/>
    </source>
</evidence>
<name>A0ABU4WI68_9FIRM</name>
<dbReference type="Pfam" id="PF09719">
    <property type="entry name" value="C_GCAxxG_C_C"/>
    <property type="match status" value="1"/>
</dbReference>
<dbReference type="EMBL" id="JALBUS010000001">
    <property type="protein sequence ID" value="MDX8416256.1"/>
    <property type="molecule type" value="Genomic_DNA"/>
</dbReference>
<dbReference type="RefSeq" id="WP_320324595.1">
    <property type="nucleotide sequence ID" value="NZ_JALBUS010000001.1"/>
</dbReference>
<accession>A0ABU4WI68</accession>
<comment type="caution">
    <text evidence="1">The sequence shown here is derived from an EMBL/GenBank/DDBJ whole genome shotgun (WGS) entry which is preliminary data.</text>
</comment>
<sequence length="148" mass="16245">MKEPSEELIEQIAHDFTQEHMMCSQVTFAYAAKKLGYDVDTAKHMASIFGGGMMNGERCGALTGALMGLGLKYGHSGPEDKANEQTLQAKKKALEAAFMDQYHSLLCKDVIGANFGTPEGQKKIQEEQLTKNCPLLTARVCMLLDELL</sequence>
<dbReference type="Proteomes" id="UP001285244">
    <property type="component" value="Unassembled WGS sequence"/>
</dbReference>
<dbReference type="NCBIfam" id="TIGR01909">
    <property type="entry name" value="C_GCAxxG_C_C"/>
    <property type="match status" value="1"/>
</dbReference>
<dbReference type="InterPro" id="IPR010181">
    <property type="entry name" value="CGCAxxGCC_motif"/>
</dbReference>
<organism evidence="1 2">
    <name type="scientific">Absicoccus intestinalis</name>
    <dbReference type="NCBI Taxonomy" id="2926319"/>
    <lineage>
        <taxon>Bacteria</taxon>
        <taxon>Bacillati</taxon>
        <taxon>Bacillota</taxon>
        <taxon>Erysipelotrichia</taxon>
        <taxon>Erysipelotrichales</taxon>
        <taxon>Erysipelotrichaceae</taxon>
        <taxon>Absicoccus</taxon>
    </lineage>
</organism>
<protein>
    <submittedName>
        <fullName evidence="1">C-GCAxxG-C-C family protein</fullName>
    </submittedName>
</protein>
<reference evidence="1 2" key="1">
    <citation type="submission" date="2022-03" db="EMBL/GenBank/DDBJ databases">
        <title>Novel taxa within the pig intestine.</title>
        <authorList>
            <person name="Wylensek D."/>
            <person name="Bishof K."/>
            <person name="Afrizal A."/>
            <person name="Clavel T."/>
        </authorList>
    </citation>
    <scope>NUCLEOTIDE SEQUENCE [LARGE SCALE GENOMIC DNA]</scope>
    <source>
        <strain evidence="1 2">Cla-KB-P134</strain>
    </source>
</reference>
<keyword evidence="2" id="KW-1185">Reference proteome</keyword>
<gene>
    <name evidence="1" type="ORF">MOZ64_00135</name>
</gene>